<gene>
    <name evidence="2" type="ORF">SAMN05216243_1498</name>
</gene>
<proteinExistence type="predicted"/>
<evidence type="ECO:0000313" key="3">
    <source>
        <dbReference type="Proteomes" id="UP000198694"/>
    </source>
</evidence>
<dbReference type="Gene3D" id="2.40.50.180">
    <property type="entry name" value="CheA-289, Domain 4"/>
    <property type="match status" value="1"/>
</dbReference>
<dbReference type="PANTHER" id="PTHR22617:SF23">
    <property type="entry name" value="CHEMOTAXIS PROTEIN CHEW"/>
    <property type="match status" value="1"/>
</dbReference>
<dbReference type="OrthoDB" id="9794382at2"/>
<dbReference type="AlphaFoldDB" id="A0A1G8YBS6"/>
<dbReference type="RefSeq" id="WP_093212646.1">
    <property type="nucleotide sequence ID" value="NZ_FNFL01000002.1"/>
</dbReference>
<name>A0A1G8YBS6_9BACI</name>
<dbReference type="GO" id="GO:0007165">
    <property type="term" value="P:signal transduction"/>
    <property type="evidence" value="ECO:0007669"/>
    <property type="project" value="InterPro"/>
</dbReference>
<dbReference type="Proteomes" id="UP000198694">
    <property type="component" value="Unassembled WGS sequence"/>
</dbReference>
<dbReference type="PANTHER" id="PTHR22617">
    <property type="entry name" value="CHEMOTAXIS SENSOR HISTIDINE KINASE-RELATED"/>
    <property type="match status" value="1"/>
</dbReference>
<dbReference type="InterPro" id="IPR036061">
    <property type="entry name" value="CheW-like_dom_sf"/>
</dbReference>
<dbReference type="STRING" id="407036.SAMN05216243_1498"/>
<dbReference type="Pfam" id="PF01584">
    <property type="entry name" value="CheW"/>
    <property type="match status" value="1"/>
</dbReference>
<dbReference type="InterPro" id="IPR039315">
    <property type="entry name" value="CheW"/>
</dbReference>
<protein>
    <submittedName>
        <fullName evidence="2">Purine-binding chemotaxis protein CheW</fullName>
    </submittedName>
</protein>
<sequence>MENTAKTIIFQLKEQQYGVDIQQVRSIERLQDVTEVPNTSDFIKGIINLRGEVIPIIDLKERLNIGNQAHTIETRVLIIDIENVTAGLIVDEAKDVVDIDPSIIDPAPQMVSGIDQEYIKGVAKLEAGLLILLDFKKILDQDEMEEVKEVIED</sequence>
<accession>A0A1G8YBS6</accession>
<dbReference type="GO" id="GO:0005829">
    <property type="term" value="C:cytosol"/>
    <property type="evidence" value="ECO:0007669"/>
    <property type="project" value="TreeGrafter"/>
</dbReference>
<feature type="domain" description="CheW-like" evidence="1">
    <location>
        <begin position="4"/>
        <end position="144"/>
    </location>
</feature>
<dbReference type="PROSITE" id="PS50851">
    <property type="entry name" value="CHEW"/>
    <property type="match status" value="1"/>
</dbReference>
<dbReference type="EMBL" id="FNFL01000002">
    <property type="protein sequence ID" value="SDJ99695.1"/>
    <property type="molecule type" value="Genomic_DNA"/>
</dbReference>
<dbReference type="GO" id="GO:0006935">
    <property type="term" value="P:chemotaxis"/>
    <property type="evidence" value="ECO:0007669"/>
    <property type="project" value="InterPro"/>
</dbReference>
<dbReference type="SMART" id="SM00260">
    <property type="entry name" value="CheW"/>
    <property type="match status" value="1"/>
</dbReference>
<dbReference type="InterPro" id="IPR002545">
    <property type="entry name" value="CheW-lke_dom"/>
</dbReference>
<dbReference type="Gene3D" id="2.30.30.40">
    <property type="entry name" value="SH3 Domains"/>
    <property type="match status" value="1"/>
</dbReference>
<evidence type="ECO:0000259" key="1">
    <source>
        <dbReference type="PROSITE" id="PS50851"/>
    </source>
</evidence>
<evidence type="ECO:0000313" key="2">
    <source>
        <dbReference type="EMBL" id="SDJ99695.1"/>
    </source>
</evidence>
<organism evidence="2 3">
    <name type="scientific">Sediminibacillus albus</name>
    <dbReference type="NCBI Taxonomy" id="407036"/>
    <lineage>
        <taxon>Bacteria</taxon>
        <taxon>Bacillati</taxon>
        <taxon>Bacillota</taxon>
        <taxon>Bacilli</taxon>
        <taxon>Bacillales</taxon>
        <taxon>Bacillaceae</taxon>
        <taxon>Sediminibacillus</taxon>
    </lineage>
</organism>
<reference evidence="2 3" key="1">
    <citation type="submission" date="2016-10" db="EMBL/GenBank/DDBJ databases">
        <authorList>
            <person name="de Groot N.N."/>
        </authorList>
    </citation>
    <scope>NUCLEOTIDE SEQUENCE [LARGE SCALE GENOMIC DNA]</scope>
    <source>
        <strain evidence="2 3">CGMCC 1.6502</strain>
    </source>
</reference>
<dbReference type="SUPFAM" id="SSF50341">
    <property type="entry name" value="CheW-like"/>
    <property type="match status" value="1"/>
</dbReference>
<keyword evidence="3" id="KW-1185">Reference proteome</keyword>